<dbReference type="AlphaFoldDB" id="A0A561PL32"/>
<organism evidence="1 2">
    <name type="scientific">Chitinophaga polysaccharea</name>
    <dbReference type="NCBI Taxonomy" id="1293035"/>
    <lineage>
        <taxon>Bacteria</taxon>
        <taxon>Pseudomonadati</taxon>
        <taxon>Bacteroidota</taxon>
        <taxon>Chitinophagia</taxon>
        <taxon>Chitinophagales</taxon>
        <taxon>Chitinophagaceae</taxon>
        <taxon>Chitinophaga</taxon>
    </lineage>
</organism>
<comment type="caution">
    <text evidence="1">The sequence shown here is derived from an EMBL/GenBank/DDBJ whole genome shotgun (WGS) entry which is preliminary data.</text>
</comment>
<dbReference type="Proteomes" id="UP000320811">
    <property type="component" value="Unassembled WGS sequence"/>
</dbReference>
<dbReference type="Gene3D" id="1.10.260.40">
    <property type="entry name" value="lambda repressor-like DNA-binding domains"/>
    <property type="match status" value="1"/>
</dbReference>
<accession>A0A561PL32</accession>
<protein>
    <submittedName>
        <fullName evidence="1">Uncharacterized protein</fullName>
    </submittedName>
</protein>
<dbReference type="EMBL" id="VIWO01000006">
    <property type="protein sequence ID" value="TWF38825.1"/>
    <property type="molecule type" value="Genomic_DNA"/>
</dbReference>
<proteinExistence type="predicted"/>
<dbReference type="SUPFAM" id="SSF47413">
    <property type="entry name" value="lambda repressor-like DNA-binding domains"/>
    <property type="match status" value="1"/>
</dbReference>
<reference evidence="1 2" key="1">
    <citation type="submission" date="2019-06" db="EMBL/GenBank/DDBJ databases">
        <title>Sorghum-associated microbial communities from plants grown in Nebraska, USA.</title>
        <authorList>
            <person name="Schachtman D."/>
        </authorList>
    </citation>
    <scope>NUCLEOTIDE SEQUENCE [LARGE SCALE GENOMIC DNA]</scope>
    <source>
        <strain evidence="1 2">1209</strain>
    </source>
</reference>
<name>A0A561PL32_9BACT</name>
<sequence length="158" mass="18121">MSKKEGEILRKAIRDAGMTVQQFAEMMGYSGRTTLNYQFLKDRLDFEIKEKAAEILNTDVQTLFERMTNDQGADSEKEALRDLVETQKSLIRYQNEFITAQLIRNEAFESVILARMAEIEIATVPSRKGATLDAVLDEAESDVQEKIREIRDRLKLPS</sequence>
<dbReference type="InterPro" id="IPR001387">
    <property type="entry name" value="Cro/C1-type_HTH"/>
</dbReference>
<evidence type="ECO:0000313" key="2">
    <source>
        <dbReference type="Proteomes" id="UP000320811"/>
    </source>
</evidence>
<keyword evidence="2" id="KW-1185">Reference proteome</keyword>
<dbReference type="RefSeq" id="WP_145671261.1">
    <property type="nucleotide sequence ID" value="NZ_VIWO01000006.1"/>
</dbReference>
<dbReference type="InterPro" id="IPR010982">
    <property type="entry name" value="Lambda_DNA-bd_dom_sf"/>
</dbReference>
<evidence type="ECO:0000313" key="1">
    <source>
        <dbReference type="EMBL" id="TWF38825.1"/>
    </source>
</evidence>
<dbReference type="CDD" id="cd00093">
    <property type="entry name" value="HTH_XRE"/>
    <property type="match status" value="1"/>
</dbReference>
<dbReference type="GO" id="GO:0003677">
    <property type="term" value="F:DNA binding"/>
    <property type="evidence" value="ECO:0007669"/>
    <property type="project" value="InterPro"/>
</dbReference>
<gene>
    <name evidence="1" type="ORF">FHW36_10646</name>
</gene>